<accession>A0A376BKG9</accession>
<reference evidence="5 6" key="1">
    <citation type="submission" date="2018-06" db="EMBL/GenBank/DDBJ databases">
        <authorList>
            <consortium name="Pathogen Informatics"/>
            <person name="Doyle S."/>
        </authorList>
    </citation>
    <scope>NUCLEOTIDE SEQUENCE [LARGE SCALE GENOMIC DNA]</scope>
    <source>
        <strain evidence="5 6">NCTC10283</strain>
    </source>
</reference>
<dbReference type="SMART" id="SM00062">
    <property type="entry name" value="PBPb"/>
    <property type="match status" value="1"/>
</dbReference>
<dbReference type="RefSeq" id="WP_084693595.1">
    <property type="nucleotide sequence ID" value="NZ_CP091519.2"/>
</dbReference>
<evidence type="ECO:0000313" key="6">
    <source>
        <dbReference type="Proteomes" id="UP000254209"/>
    </source>
</evidence>
<feature type="signal peptide" evidence="2">
    <location>
        <begin position="1"/>
        <end position="20"/>
    </location>
</feature>
<dbReference type="OrthoDB" id="8613538at2"/>
<keyword evidence="6" id="KW-1185">Reference proteome</keyword>
<feature type="domain" description="Ionotropic glutamate receptor C-terminal" evidence="4">
    <location>
        <begin position="40"/>
        <end position="262"/>
    </location>
</feature>
<dbReference type="SUPFAM" id="SSF53850">
    <property type="entry name" value="Periplasmic binding protein-like II"/>
    <property type="match status" value="1"/>
</dbReference>
<dbReference type="STRING" id="1120980.GCA_000745955_02427"/>
<protein>
    <submittedName>
        <fullName evidence="5">Glutamine-binding periplasmic protein</fullName>
    </submittedName>
</protein>
<proteinExistence type="predicted"/>
<dbReference type="InterPro" id="IPR001638">
    <property type="entry name" value="Solute-binding_3/MltF_N"/>
</dbReference>
<evidence type="ECO:0000256" key="1">
    <source>
        <dbReference type="ARBA" id="ARBA00022729"/>
    </source>
</evidence>
<keyword evidence="1 2" id="KW-0732">Signal</keyword>
<dbReference type="EMBL" id="UFSO01000002">
    <property type="protein sequence ID" value="SSY70138.1"/>
    <property type="molecule type" value="Genomic_DNA"/>
</dbReference>
<sequence>MMRYTGLILMSLTLLLGACHKETATSTQAPKPMENDNRPTYVVMTELNTIPFIIRDSSQSSGVTGFEYDLLTEIAKQQGFKLRFEVHPWQGLFPNLDSGKADILAGAVTYTDERATFMDFSNPHFEYRYTMLVRDGLQNKPNFGAFKGMKVALQRASVSESLIPMFGNQDKGNIVYTDTIWLATKAVLAGEADAAVGSSAPLSYYAKKYADSKTHLIQDSSLPAKHYVFAVKKGNTELVQKLNEGLEKVKANGMYEKLYSKYW</sequence>
<feature type="domain" description="Solute-binding protein family 3/N-terminal" evidence="3">
    <location>
        <begin position="40"/>
        <end position="263"/>
    </location>
</feature>
<dbReference type="CDD" id="cd13704">
    <property type="entry name" value="PBP2_HisK"/>
    <property type="match status" value="1"/>
</dbReference>
<evidence type="ECO:0000313" key="5">
    <source>
        <dbReference type="EMBL" id="SSY70138.1"/>
    </source>
</evidence>
<dbReference type="PROSITE" id="PS51257">
    <property type="entry name" value="PROKAR_LIPOPROTEIN"/>
    <property type="match status" value="1"/>
</dbReference>
<dbReference type="Proteomes" id="UP000254209">
    <property type="component" value="Unassembled WGS sequence"/>
</dbReference>
<organism evidence="5 6">
    <name type="scientific">Alysiella crassa</name>
    <dbReference type="NCBI Taxonomy" id="153491"/>
    <lineage>
        <taxon>Bacteria</taxon>
        <taxon>Pseudomonadati</taxon>
        <taxon>Pseudomonadota</taxon>
        <taxon>Betaproteobacteria</taxon>
        <taxon>Neisseriales</taxon>
        <taxon>Neisseriaceae</taxon>
        <taxon>Alysiella</taxon>
    </lineage>
</organism>
<dbReference type="Pfam" id="PF00497">
    <property type="entry name" value="SBP_bac_3"/>
    <property type="match status" value="1"/>
</dbReference>
<dbReference type="GO" id="GO:0015276">
    <property type="term" value="F:ligand-gated monoatomic ion channel activity"/>
    <property type="evidence" value="ECO:0007669"/>
    <property type="project" value="InterPro"/>
</dbReference>
<dbReference type="PANTHER" id="PTHR35936">
    <property type="entry name" value="MEMBRANE-BOUND LYTIC MUREIN TRANSGLYCOSYLASE F"/>
    <property type="match status" value="1"/>
</dbReference>
<name>A0A376BKG9_9NEIS</name>
<evidence type="ECO:0000259" key="4">
    <source>
        <dbReference type="SMART" id="SM00079"/>
    </source>
</evidence>
<dbReference type="AlphaFoldDB" id="A0A376BKG9"/>
<dbReference type="Gene3D" id="3.40.190.10">
    <property type="entry name" value="Periplasmic binding protein-like II"/>
    <property type="match status" value="2"/>
</dbReference>
<feature type="chain" id="PRO_5016953378" evidence="2">
    <location>
        <begin position="21"/>
        <end position="263"/>
    </location>
</feature>
<gene>
    <name evidence="5" type="primary">glnH_1</name>
    <name evidence="5" type="ORF">NCTC10283_00203</name>
</gene>
<dbReference type="GO" id="GO:0016020">
    <property type="term" value="C:membrane"/>
    <property type="evidence" value="ECO:0007669"/>
    <property type="project" value="InterPro"/>
</dbReference>
<evidence type="ECO:0000256" key="2">
    <source>
        <dbReference type="SAM" id="SignalP"/>
    </source>
</evidence>
<evidence type="ECO:0000259" key="3">
    <source>
        <dbReference type="SMART" id="SM00062"/>
    </source>
</evidence>
<dbReference type="SMART" id="SM00079">
    <property type="entry name" value="PBPe"/>
    <property type="match status" value="1"/>
</dbReference>
<dbReference type="InterPro" id="IPR001320">
    <property type="entry name" value="Iontro_rcpt_C"/>
</dbReference>
<dbReference type="PANTHER" id="PTHR35936:SF38">
    <property type="entry name" value="GLUTAMINE-BINDING PERIPLASMIC PROTEIN"/>
    <property type="match status" value="1"/>
</dbReference>